<feature type="non-terminal residue" evidence="1">
    <location>
        <position position="1"/>
    </location>
</feature>
<reference evidence="1 2" key="1">
    <citation type="submission" date="2024-09" db="EMBL/GenBank/DDBJ databases">
        <title>Laminarin stimulates single cell rates of sulfate reduction while oxygen inhibits transcriptomic activity in coastal marine sediment.</title>
        <authorList>
            <person name="Lindsay M."/>
            <person name="Orcutt B."/>
            <person name="Emerson D."/>
            <person name="Stepanauskas R."/>
            <person name="D'Angelo T."/>
        </authorList>
    </citation>
    <scope>NUCLEOTIDE SEQUENCE [LARGE SCALE GENOMIC DNA]</scope>
    <source>
        <strain evidence="1">SAG AM-311-K15</strain>
    </source>
</reference>
<organism evidence="1 2">
    <name type="scientific">candidate division CSSED10-310 bacterium</name>
    <dbReference type="NCBI Taxonomy" id="2855610"/>
    <lineage>
        <taxon>Bacteria</taxon>
        <taxon>Bacteria division CSSED10-310</taxon>
    </lineage>
</organism>
<gene>
    <name evidence="1" type="ORF">ACFL27_26060</name>
</gene>
<dbReference type="Proteomes" id="UP001594351">
    <property type="component" value="Unassembled WGS sequence"/>
</dbReference>
<evidence type="ECO:0000313" key="2">
    <source>
        <dbReference type="Proteomes" id="UP001594351"/>
    </source>
</evidence>
<protein>
    <submittedName>
        <fullName evidence="1">Uncharacterized protein</fullName>
    </submittedName>
</protein>
<keyword evidence="2" id="KW-1185">Reference proteome</keyword>
<accession>A0ABV6Z5N5</accession>
<sequence>RELQRERFFVTLGTQRNTSLMKGLRDNQGLSFQSSQYLGRCPRLTSRALLVLLFFSKRTAGSVSFLSFLLHFSEMSKH</sequence>
<name>A0ABV6Z5N5_UNCC1</name>
<dbReference type="EMBL" id="JBHPBY010000566">
    <property type="protein sequence ID" value="MFC1853663.1"/>
    <property type="molecule type" value="Genomic_DNA"/>
</dbReference>
<comment type="caution">
    <text evidence="1">The sequence shown here is derived from an EMBL/GenBank/DDBJ whole genome shotgun (WGS) entry which is preliminary data.</text>
</comment>
<evidence type="ECO:0000313" key="1">
    <source>
        <dbReference type="EMBL" id="MFC1853663.1"/>
    </source>
</evidence>
<proteinExistence type="predicted"/>